<dbReference type="EMBL" id="JAPDHW010000006">
    <property type="protein sequence ID" value="MCW3168854.1"/>
    <property type="molecule type" value="Genomic_DNA"/>
</dbReference>
<feature type="transmembrane region" description="Helical" evidence="1">
    <location>
        <begin position="7"/>
        <end position="28"/>
    </location>
</feature>
<protein>
    <recommendedName>
        <fullName evidence="4">Lipoprotein</fullName>
    </recommendedName>
</protein>
<organism evidence="2 3">
    <name type="scientific">Chryseobacterium kimseyorum</name>
    <dbReference type="NCBI Taxonomy" id="2984028"/>
    <lineage>
        <taxon>Bacteria</taxon>
        <taxon>Pseudomonadati</taxon>
        <taxon>Bacteroidota</taxon>
        <taxon>Flavobacteriia</taxon>
        <taxon>Flavobacteriales</taxon>
        <taxon>Weeksellaceae</taxon>
        <taxon>Chryseobacterium group</taxon>
        <taxon>Chryseobacterium</taxon>
    </lineage>
</organism>
<keyword evidence="1" id="KW-0812">Transmembrane</keyword>
<evidence type="ECO:0000256" key="1">
    <source>
        <dbReference type="SAM" id="Phobius"/>
    </source>
</evidence>
<name>A0ABT3HYI5_9FLAO</name>
<reference evidence="2" key="1">
    <citation type="submission" date="2022-10" db="EMBL/GenBank/DDBJ databases">
        <title>Chryseobacterium babae sp. nov. isolated from the gut of the beetle Oryctes rhinoceros, and Chryseobacterium kimseyorum sp. nov., isolated from a stick insect rearing cage.</title>
        <authorList>
            <person name="Shelomi M."/>
            <person name="Han C.-J."/>
            <person name="Chen W.-M."/>
            <person name="Chen H.-K."/>
            <person name="Liaw S.-J."/>
            <person name="Muhle E."/>
            <person name="Clermont D."/>
        </authorList>
    </citation>
    <scope>NUCLEOTIDE SEQUENCE</scope>
    <source>
        <strain evidence="2">09-1422</strain>
    </source>
</reference>
<dbReference type="RefSeq" id="WP_264750041.1">
    <property type="nucleotide sequence ID" value="NZ_JAPDHW010000006.1"/>
</dbReference>
<dbReference type="Proteomes" id="UP001163731">
    <property type="component" value="Unassembled WGS sequence"/>
</dbReference>
<comment type="caution">
    <text evidence="2">The sequence shown here is derived from an EMBL/GenBank/DDBJ whole genome shotgun (WGS) entry which is preliminary data.</text>
</comment>
<keyword evidence="1" id="KW-0472">Membrane</keyword>
<evidence type="ECO:0008006" key="4">
    <source>
        <dbReference type="Google" id="ProtNLM"/>
    </source>
</evidence>
<keyword evidence="1" id="KW-1133">Transmembrane helix</keyword>
<evidence type="ECO:0000313" key="3">
    <source>
        <dbReference type="Proteomes" id="UP001163731"/>
    </source>
</evidence>
<proteinExistence type="predicted"/>
<gene>
    <name evidence="2" type="ORF">OMO38_10010</name>
</gene>
<accession>A0ABT3HYI5</accession>
<keyword evidence="3" id="KW-1185">Reference proteome</keyword>
<sequence>MNKYLKGCLIASAVLILIIGLIAGWFWWSMETSHKSAGEDGIKYSKEFDSITTITEKPAIMLGQFRKDEIDQLKFYLIRNNEVITDTTVHYTITEPDKYLNTNIPFENFKKSDSIIVETKNKIYFTISGFHHYAYLHYSMFGYVGNHDCRFADGNYTVNGKNQNGTLLKKEGKSKIPLSLLNKN</sequence>
<evidence type="ECO:0000313" key="2">
    <source>
        <dbReference type="EMBL" id="MCW3168854.1"/>
    </source>
</evidence>